<evidence type="ECO:0000313" key="2">
    <source>
        <dbReference type="EMBL" id="CAG7867064.1"/>
    </source>
</evidence>
<gene>
    <name evidence="3" type="ORF">BRAA09T41625Z</name>
    <name evidence="2" type="ORF">BRAPAZ1V2_A09P75310.2</name>
</gene>
<name>A0A3P5YK16_BRACM</name>
<evidence type="ECO:0000313" key="3">
    <source>
        <dbReference type="EMBL" id="VDC64014.1"/>
    </source>
</evidence>
<sequence>MRGVVIGRKNGLTLIRSLVNQLSYFSSSSGAGKPLIQEANKREEVTWDMMYVYTIDQKKELARITNKLSKSEAALVTRAYTKYVHLNLQEEEEEEEEEEDGQMQQDSREHKEELARIAKTVPESAPDAAKEYAEYVARFLQITDDIWNFEEKILMMQEIVEMLSQGYK</sequence>
<evidence type="ECO:0000256" key="1">
    <source>
        <dbReference type="SAM" id="MobiDB-lite"/>
    </source>
</evidence>
<proteinExistence type="predicted"/>
<feature type="region of interest" description="Disordered" evidence="1">
    <location>
        <begin position="88"/>
        <end position="113"/>
    </location>
</feature>
<dbReference type="Gramene" id="A09p75310.2_BraZ1">
    <property type="protein sequence ID" value="A09p75310.2_BraZ1.CDS"/>
    <property type="gene ID" value="A09g75310.2_BraZ1"/>
</dbReference>
<accession>A0A3P5YK16</accession>
<dbReference type="EMBL" id="LR031568">
    <property type="protein sequence ID" value="VDC64014.1"/>
    <property type="molecule type" value="Genomic_DNA"/>
</dbReference>
<dbReference type="AlphaFoldDB" id="A0A3P5YK16"/>
<protein>
    <submittedName>
        <fullName evidence="2">Uncharacterized protein</fullName>
    </submittedName>
</protein>
<dbReference type="Proteomes" id="UP000694005">
    <property type="component" value="Chromosome A09"/>
</dbReference>
<feature type="compositionally biased region" description="Acidic residues" evidence="1">
    <location>
        <begin position="89"/>
        <end position="101"/>
    </location>
</feature>
<reference evidence="3" key="1">
    <citation type="submission" date="2018-11" db="EMBL/GenBank/DDBJ databases">
        <authorList>
            <consortium name="Genoscope - CEA"/>
            <person name="William W."/>
        </authorList>
    </citation>
    <scope>NUCLEOTIDE SEQUENCE</scope>
</reference>
<dbReference type="EMBL" id="LS974625">
    <property type="protein sequence ID" value="CAG7867064.1"/>
    <property type="molecule type" value="Genomic_DNA"/>
</dbReference>
<organism evidence="3">
    <name type="scientific">Brassica campestris</name>
    <name type="common">Field mustard</name>
    <dbReference type="NCBI Taxonomy" id="3711"/>
    <lineage>
        <taxon>Eukaryota</taxon>
        <taxon>Viridiplantae</taxon>
        <taxon>Streptophyta</taxon>
        <taxon>Embryophyta</taxon>
        <taxon>Tracheophyta</taxon>
        <taxon>Spermatophyta</taxon>
        <taxon>Magnoliopsida</taxon>
        <taxon>eudicotyledons</taxon>
        <taxon>Gunneridae</taxon>
        <taxon>Pentapetalae</taxon>
        <taxon>rosids</taxon>
        <taxon>malvids</taxon>
        <taxon>Brassicales</taxon>
        <taxon>Brassicaceae</taxon>
        <taxon>Brassiceae</taxon>
        <taxon>Brassica</taxon>
    </lineage>
</organism>